<keyword evidence="6 11" id="KW-0418">Kinase</keyword>
<evidence type="ECO:0000313" key="12">
    <source>
        <dbReference type="Proteomes" id="UP000195120"/>
    </source>
</evidence>
<dbReference type="SMART" id="SM00388">
    <property type="entry name" value="HisKA"/>
    <property type="match status" value="1"/>
</dbReference>
<evidence type="ECO:0000256" key="4">
    <source>
        <dbReference type="ARBA" id="ARBA00022679"/>
    </source>
</evidence>
<accession>A0A9X6LJV9</accession>
<dbReference type="InterPro" id="IPR003661">
    <property type="entry name" value="HisK_dim/P_dom"/>
</dbReference>
<dbReference type="PRINTS" id="PR00344">
    <property type="entry name" value="BCTRLSENSOR"/>
</dbReference>
<comment type="caution">
    <text evidence="11">The sequence shown here is derived from an EMBL/GenBank/DDBJ whole genome shotgun (WGS) entry which is preliminary data.</text>
</comment>
<keyword evidence="9" id="KW-1133">Transmembrane helix</keyword>
<feature type="transmembrane region" description="Helical" evidence="9">
    <location>
        <begin position="20"/>
        <end position="43"/>
    </location>
</feature>
<evidence type="ECO:0000256" key="2">
    <source>
        <dbReference type="ARBA" id="ARBA00012438"/>
    </source>
</evidence>
<dbReference type="EMBL" id="MOOP01000090">
    <property type="protein sequence ID" value="OUB48085.1"/>
    <property type="molecule type" value="Genomic_DNA"/>
</dbReference>
<evidence type="ECO:0000256" key="6">
    <source>
        <dbReference type="ARBA" id="ARBA00022777"/>
    </source>
</evidence>
<dbReference type="SMART" id="SM00387">
    <property type="entry name" value="HATPase_c"/>
    <property type="match status" value="1"/>
</dbReference>
<proteinExistence type="predicted"/>
<dbReference type="InterPro" id="IPR004358">
    <property type="entry name" value="Sig_transdc_His_kin-like_C"/>
</dbReference>
<dbReference type="InterPro" id="IPR005467">
    <property type="entry name" value="His_kinase_dom"/>
</dbReference>
<protein>
    <recommendedName>
        <fullName evidence="2">histidine kinase</fullName>
        <ecNumber evidence="2">2.7.13.3</ecNumber>
    </recommendedName>
</protein>
<dbReference type="InterPro" id="IPR036097">
    <property type="entry name" value="HisK_dim/P_sf"/>
</dbReference>
<dbReference type="InterPro" id="IPR036890">
    <property type="entry name" value="HATPase_C_sf"/>
</dbReference>
<feature type="domain" description="Histidine kinase" evidence="10">
    <location>
        <begin position="283"/>
        <end position="500"/>
    </location>
</feature>
<sequence length="509" mass="58763">MGNKIRKFLNNFVKRDKLRVQVVLLTLILVLVSAIPVNLFSIYNELQLTTQREFESMFSRVEKIQDKIVSSGIGASQELDSEFFKQISYPGESMKIRMGEQGAQDYHYAAEYEQNDKFGMFEAQILTLFVPTFFDSIKAHMKSLDATADKDSYSFYIDEKNKAYGEILHSFKHKGHYDTIIIKKDITPNLKMQMVNSMENFLYMFIWFFFFSVVSVLVCLKFIFKPLQSAIDSSFENVVDNNYQTRIEDPLYGEEISKIVHRFNAVLDRMHELVQNNLNSMQDVSHEIKTYLTAIKQSVDVIKIYGKSDDKLVAEKLNAIEDNIIRGTAIISTTLELARLKQIPNIDSANYYDVKYLVNFLLRFKQETYPSFIFETDYDSEEVEIFIDRNHFFLMMNPILDNAVKYSMNSNIVKIDTISKRTDNMVYISITNTGVVIDQKEIPFLFDRYYRGKNLGNSKQGSGLGLTIAQEVMNLYKGRITVHGTADGVTSFILSFPKAIRREDSGNLS</sequence>
<dbReference type="SUPFAM" id="SSF55874">
    <property type="entry name" value="ATPase domain of HSP90 chaperone/DNA topoisomerase II/histidine kinase"/>
    <property type="match status" value="1"/>
</dbReference>
<evidence type="ECO:0000256" key="1">
    <source>
        <dbReference type="ARBA" id="ARBA00000085"/>
    </source>
</evidence>
<dbReference type="PROSITE" id="PS50109">
    <property type="entry name" value="HIS_KIN"/>
    <property type="match status" value="1"/>
</dbReference>
<dbReference type="SUPFAM" id="SSF47384">
    <property type="entry name" value="Homodimeric domain of signal transducing histidine kinase"/>
    <property type="match status" value="1"/>
</dbReference>
<evidence type="ECO:0000256" key="9">
    <source>
        <dbReference type="SAM" id="Phobius"/>
    </source>
</evidence>
<dbReference type="Proteomes" id="UP000195120">
    <property type="component" value="Unassembled WGS sequence"/>
</dbReference>
<dbReference type="Gene3D" id="3.30.565.10">
    <property type="entry name" value="Histidine kinase-like ATPase, C-terminal domain"/>
    <property type="match status" value="1"/>
</dbReference>
<keyword evidence="8" id="KW-0902">Two-component regulatory system</keyword>
<keyword evidence="5" id="KW-0547">Nucleotide-binding</keyword>
<keyword evidence="3" id="KW-0597">Phosphoprotein</keyword>
<dbReference type="GO" id="GO:0000155">
    <property type="term" value="F:phosphorelay sensor kinase activity"/>
    <property type="evidence" value="ECO:0007669"/>
    <property type="project" value="InterPro"/>
</dbReference>
<dbReference type="AlphaFoldDB" id="A0A9X6LJV9"/>
<reference evidence="11 12" key="1">
    <citation type="submission" date="2016-10" db="EMBL/GenBank/DDBJ databases">
        <title>Comparative genomics of Bacillus thuringiensis reveals a path to pathogens against multiple invertebrate hosts.</title>
        <authorList>
            <person name="Zheng J."/>
            <person name="Gao Q."/>
            <person name="Liu H."/>
            <person name="Peng D."/>
            <person name="Ruan L."/>
            <person name="Sun M."/>
        </authorList>
    </citation>
    <scope>NUCLEOTIDE SEQUENCE [LARGE SCALE GENOMIC DNA]</scope>
    <source>
        <strain evidence="11">BGSC 4BW1</strain>
    </source>
</reference>
<dbReference type="CDD" id="cd00082">
    <property type="entry name" value="HisKA"/>
    <property type="match status" value="1"/>
</dbReference>
<keyword evidence="7" id="KW-0067">ATP-binding</keyword>
<organism evidence="11 12">
    <name type="scientific">Bacillus thuringiensis serovar iberica</name>
    <dbReference type="NCBI Taxonomy" id="180866"/>
    <lineage>
        <taxon>Bacteria</taxon>
        <taxon>Bacillati</taxon>
        <taxon>Bacillota</taxon>
        <taxon>Bacilli</taxon>
        <taxon>Bacillales</taxon>
        <taxon>Bacillaceae</taxon>
        <taxon>Bacillus</taxon>
        <taxon>Bacillus cereus group</taxon>
    </lineage>
</organism>
<dbReference type="PANTHER" id="PTHR43547">
    <property type="entry name" value="TWO-COMPONENT HISTIDINE KINASE"/>
    <property type="match status" value="1"/>
</dbReference>
<name>A0A9X6LJV9_BACTU</name>
<evidence type="ECO:0000256" key="8">
    <source>
        <dbReference type="ARBA" id="ARBA00023012"/>
    </source>
</evidence>
<dbReference type="Pfam" id="PF02518">
    <property type="entry name" value="HATPase_c"/>
    <property type="match status" value="1"/>
</dbReference>
<evidence type="ECO:0000256" key="5">
    <source>
        <dbReference type="ARBA" id="ARBA00022741"/>
    </source>
</evidence>
<keyword evidence="9" id="KW-0812">Transmembrane</keyword>
<evidence type="ECO:0000256" key="3">
    <source>
        <dbReference type="ARBA" id="ARBA00022553"/>
    </source>
</evidence>
<feature type="transmembrane region" description="Helical" evidence="9">
    <location>
        <begin position="201"/>
        <end position="224"/>
    </location>
</feature>
<comment type="catalytic activity">
    <reaction evidence="1">
        <text>ATP + protein L-histidine = ADP + protein N-phospho-L-histidine.</text>
        <dbReference type="EC" id="2.7.13.3"/>
    </reaction>
</comment>
<dbReference type="GO" id="GO:0005524">
    <property type="term" value="F:ATP binding"/>
    <property type="evidence" value="ECO:0007669"/>
    <property type="project" value="UniProtKB-KW"/>
</dbReference>
<dbReference type="PANTHER" id="PTHR43547:SF2">
    <property type="entry name" value="HYBRID SIGNAL TRANSDUCTION HISTIDINE KINASE C"/>
    <property type="match status" value="1"/>
</dbReference>
<evidence type="ECO:0000256" key="7">
    <source>
        <dbReference type="ARBA" id="ARBA00022840"/>
    </source>
</evidence>
<keyword evidence="9" id="KW-0472">Membrane</keyword>
<dbReference type="EC" id="2.7.13.3" evidence="2"/>
<keyword evidence="4" id="KW-0808">Transferase</keyword>
<evidence type="ECO:0000259" key="10">
    <source>
        <dbReference type="PROSITE" id="PS50109"/>
    </source>
</evidence>
<gene>
    <name evidence="11" type="ORF">BK741_14845</name>
</gene>
<dbReference type="InterPro" id="IPR003594">
    <property type="entry name" value="HATPase_dom"/>
</dbReference>
<evidence type="ECO:0000313" key="11">
    <source>
        <dbReference type="EMBL" id="OUB48085.1"/>
    </source>
</evidence>
<dbReference type="Gene3D" id="1.10.287.130">
    <property type="match status" value="1"/>
</dbReference>
<dbReference type="RefSeq" id="WP_071741016.1">
    <property type="nucleotide sequence ID" value="NZ_MOOP01000090.1"/>
</dbReference>